<reference evidence="2" key="1">
    <citation type="journal article" date="2020" name="Stud. Mycol.">
        <title>101 Dothideomycetes genomes: a test case for predicting lifestyles and emergence of pathogens.</title>
        <authorList>
            <person name="Haridas S."/>
            <person name="Albert R."/>
            <person name="Binder M."/>
            <person name="Bloem J."/>
            <person name="Labutti K."/>
            <person name="Salamov A."/>
            <person name="Andreopoulos B."/>
            <person name="Baker S."/>
            <person name="Barry K."/>
            <person name="Bills G."/>
            <person name="Bluhm B."/>
            <person name="Cannon C."/>
            <person name="Castanera R."/>
            <person name="Culley D."/>
            <person name="Daum C."/>
            <person name="Ezra D."/>
            <person name="Gonzalez J."/>
            <person name="Henrissat B."/>
            <person name="Kuo A."/>
            <person name="Liang C."/>
            <person name="Lipzen A."/>
            <person name="Lutzoni F."/>
            <person name="Magnuson J."/>
            <person name="Mondo S."/>
            <person name="Nolan M."/>
            <person name="Ohm R."/>
            <person name="Pangilinan J."/>
            <person name="Park H.-J."/>
            <person name="Ramirez L."/>
            <person name="Alfaro M."/>
            <person name="Sun H."/>
            <person name="Tritt A."/>
            <person name="Yoshinaga Y."/>
            <person name="Zwiers L.-H."/>
            <person name="Turgeon B."/>
            <person name="Goodwin S."/>
            <person name="Spatafora J."/>
            <person name="Crous P."/>
            <person name="Grigoriev I."/>
        </authorList>
    </citation>
    <scope>NUCLEOTIDE SEQUENCE</scope>
    <source>
        <strain evidence="2">CBS 627.86</strain>
    </source>
</reference>
<organism evidence="2 3">
    <name type="scientific">Lophiotrema nucula</name>
    <dbReference type="NCBI Taxonomy" id="690887"/>
    <lineage>
        <taxon>Eukaryota</taxon>
        <taxon>Fungi</taxon>
        <taxon>Dikarya</taxon>
        <taxon>Ascomycota</taxon>
        <taxon>Pezizomycotina</taxon>
        <taxon>Dothideomycetes</taxon>
        <taxon>Pleosporomycetidae</taxon>
        <taxon>Pleosporales</taxon>
        <taxon>Lophiotremataceae</taxon>
        <taxon>Lophiotrema</taxon>
    </lineage>
</organism>
<feature type="domain" description="F-box" evidence="1">
    <location>
        <begin position="73"/>
        <end position="119"/>
    </location>
</feature>
<sequence>MSIPPILFNPGMPFYSLGPALDTQARRPHEIDYESLFRHLKAWMYRQLWPPEVIRRRHDRIVSELREIENSANSYIHKLPSELIFQVAEYLPAADLLTSRYSCRWLAKLLNAKVLYVEKPDQVQKEVAWRVNLDRYDEQGVRDKDSDNTARLSSVPCGFCKTAHPECAFNTEEILKSPRERRCDGARGKFRACTHRSFDWENLHEMLNTAGSFTCSTNPCRLYVLDAPFVSRDRYTIYSFSTLFRHDIPGREAITWSQLQNWCTERAAYICPHWNTADKSFQDRLLRESNIFTSPNMDKRVRFNCLKEDCETTLEIDRFVSVHGGLITGRIWRYLRYPKSPRDPKWLAQIEY</sequence>
<dbReference type="SUPFAM" id="SSF81383">
    <property type="entry name" value="F-box domain"/>
    <property type="match status" value="1"/>
</dbReference>
<name>A0A6A5ZU15_9PLEO</name>
<dbReference type="InterPro" id="IPR001810">
    <property type="entry name" value="F-box_dom"/>
</dbReference>
<accession>A0A6A5ZU15</accession>
<dbReference type="InterPro" id="IPR036047">
    <property type="entry name" value="F-box-like_dom_sf"/>
</dbReference>
<dbReference type="EMBL" id="ML977311">
    <property type="protein sequence ID" value="KAF2122373.1"/>
    <property type="molecule type" value="Genomic_DNA"/>
</dbReference>
<dbReference type="Proteomes" id="UP000799770">
    <property type="component" value="Unassembled WGS sequence"/>
</dbReference>
<keyword evidence="3" id="KW-1185">Reference proteome</keyword>
<dbReference type="PROSITE" id="PS50181">
    <property type="entry name" value="FBOX"/>
    <property type="match status" value="1"/>
</dbReference>
<evidence type="ECO:0000313" key="3">
    <source>
        <dbReference type="Proteomes" id="UP000799770"/>
    </source>
</evidence>
<protein>
    <recommendedName>
        <fullName evidence="1">F-box domain-containing protein</fullName>
    </recommendedName>
</protein>
<dbReference type="AlphaFoldDB" id="A0A6A5ZU15"/>
<dbReference type="OrthoDB" id="3801151at2759"/>
<evidence type="ECO:0000313" key="2">
    <source>
        <dbReference type="EMBL" id="KAF2122373.1"/>
    </source>
</evidence>
<proteinExistence type="predicted"/>
<gene>
    <name evidence="2" type="ORF">BDV96DRAFT_640415</name>
</gene>
<evidence type="ECO:0000259" key="1">
    <source>
        <dbReference type="PROSITE" id="PS50181"/>
    </source>
</evidence>